<keyword evidence="3" id="KW-1185">Reference proteome</keyword>
<evidence type="ECO:0000256" key="1">
    <source>
        <dbReference type="SAM" id="MobiDB-lite"/>
    </source>
</evidence>
<organism evidence="2 3">
    <name type="scientific">Planktothrix rubescens CCAP 1459/22</name>
    <dbReference type="NCBI Taxonomy" id="329571"/>
    <lineage>
        <taxon>Bacteria</taxon>
        <taxon>Bacillati</taxon>
        <taxon>Cyanobacteriota</taxon>
        <taxon>Cyanophyceae</taxon>
        <taxon>Oscillatoriophycideae</taxon>
        <taxon>Oscillatoriales</taxon>
        <taxon>Microcoleaceae</taxon>
        <taxon>Planktothrix</taxon>
    </lineage>
</organism>
<protein>
    <submittedName>
        <fullName evidence="2">Uncharacterized protein</fullName>
    </submittedName>
</protein>
<evidence type="ECO:0000313" key="2">
    <source>
        <dbReference type="EMBL" id="CAC5340129.1"/>
    </source>
</evidence>
<comment type="caution">
    <text evidence="2">The sequence shown here is derived from an EMBL/GenBank/DDBJ whole genome shotgun (WGS) entry which is preliminary data.</text>
</comment>
<accession>A0A6J7ZGI7</accession>
<gene>
    <name evidence="2" type="ORF">PLAN_100179</name>
</gene>
<sequence>MFKSPGQKGTPEHRNTGTPEQPPQTPRARGARGGGNAGSGVILLAVSCQY</sequence>
<evidence type="ECO:0000313" key="3">
    <source>
        <dbReference type="Proteomes" id="UP000196521"/>
    </source>
</evidence>
<proteinExistence type="predicted"/>
<dbReference type="AlphaFoldDB" id="A0A6J7ZGI7"/>
<reference evidence="2" key="1">
    <citation type="submission" date="2020-05" db="EMBL/GenBank/DDBJ databases">
        <authorList>
            <consortium name="Genoscope - CEA"/>
            <person name="William W."/>
        </authorList>
    </citation>
    <scope>NUCLEOTIDE SEQUENCE [LARGE SCALE GENOMIC DNA]</scope>
    <source>
        <strain evidence="2">PCC 7821</strain>
    </source>
</reference>
<dbReference type="Proteomes" id="UP000196521">
    <property type="component" value="Unassembled WGS sequence"/>
</dbReference>
<dbReference type="EMBL" id="CZCZ02000005">
    <property type="protein sequence ID" value="CAC5340129.1"/>
    <property type="molecule type" value="Genomic_DNA"/>
</dbReference>
<name>A0A6J7ZGI7_PLARU</name>
<feature type="region of interest" description="Disordered" evidence="1">
    <location>
        <begin position="1"/>
        <end position="39"/>
    </location>
</feature>